<evidence type="ECO:0000313" key="1">
    <source>
        <dbReference type="EMBL" id="GAI38025.1"/>
    </source>
</evidence>
<dbReference type="AlphaFoldDB" id="X1PG95"/>
<gene>
    <name evidence="1" type="ORF">S06H3_51649</name>
</gene>
<reference evidence="1" key="1">
    <citation type="journal article" date="2014" name="Front. Microbiol.">
        <title>High frequency of phylogenetically diverse reductive dehalogenase-homologous genes in deep subseafloor sedimentary metagenomes.</title>
        <authorList>
            <person name="Kawai M."/>
            <person name="Futagami T."/>
            <person name="Toyoda A."/>
            <person name="Takaki Y."/>
            <person name="Nishi S."/>
            <person name="Hori S."/>
            <person name="Arai W."/>
            <person name="Tsubouchi T."/>
            <person name="Morono Y."/>
            <person name="Uchiyama I."/>
            <person name="Ito T."/>
            <person name="Fujiyama A."/>
            <person name="Inagaki F."/>
            <person name="Takami H."/>
        </authorList>
    </citation>
    <scope>NUCLEOTIDE SEQUENCE</scope>
    <source>
        <strain evidence="1">Expedition CK06-06</strain>
    </source>
</reference>
<dbReference type="EMBL" id="BARV01032791">
    <property type="protein sequence ID" value="GAI38025.1"/>
    <property type="molecule type" value="Genomic_DNA"/>
</dbReference>
<comment type="caution">
    <text evidence="1">The sequence shown here is derived from an EMBL/GenBank/DDBJ whole genome shotgun (WGS) entry which is preliminary data.</text>
</comment>
<sequence>MFNFYLPKRPSINIGNDLITTGPKITAINAGNKQRIRGKTNLTGAFIPASSAR</sequence>
<name>X1PG95_9ZZZZ</name>
<proteinExistence type="predicted"/>
<accession>X1PG95</accession>
<organism evidence="1">
    <name type="scientific">marine sediment metagenome</name>
    <dbReference type="NCBI Taxonomy" id="412755"/>
    <lineage>
        <taxon>unclassified sequences</taxon>
        <taxon>metagenomes</taxon>
        <taxon>ecological metagenomes</taxon>
    </lineage>
</organism>
<protein>
    <submittedName>
        <fullName evidence="1">Uncharacterized protein</fullName>
    </submittedName>
</protein>